<keyword evidence="2" id="KW-0067">ATP-binding</keyword>
<dbReference type="Gene3D" id="3.40.50.300">
    <property type="entry name" value="P-loop containing nucleotide triphosphate hydrolases"/>
    <property type="match status" value="1"/>
</dbReference>
<sequence length="405" mass="45553">MFDLSNSMNLPVNKKQNLELVLFHQTDEYRQLIEEVFRFEGVSEPLVLDNTEEVVAQHARKYPNHIIMIELNTSHNVVSDIERISHLLPNNAPVIVLGKENSISVIRALKDMGYYYLFCPATKTELFDFVSEINEKNMKKELGSTTRKAKKIAVLGAKGGVGTSFIAAELSKELSGSRNSSCVVVDHNIRGGNLDIMLGMKHFKRRKLTQGMLLSNLDVDYATNMVTKLNDMLSLLSIESDSFSIEEMKEYISVLTSQLALQANFIIEDLSGSASEKLSYLTKSADVDAVVLVADQTVSSLREAALVVNTIKEKNLPIRVIVVVNHTKPEKYSTIESQEVEKYINKNIDVICPFEPKLGTYLLHRDSIYTKDIEIAQSLNRITALLLGEEEIKKSSLLKRLIKRL</sequence>
<dbReference type="InterPro" id="IPR050625">
    <property type="entry name" value="ParA/MinD_ATPase"/>
</dbReference>
<comment type="caution">
    <text evidence="3">The sequence shown here is derived from an EMBL/GenBank/DDBJ whole genome shotgun (WGS) entry which is preliminary data.</text>
</comment>
<evidence type="ECO:0000313" key="4">
    <source>
        <dbReference type="Proteomes" id="UP000321787"/>
    </source>
</evidence>
<dbReference type="InterPro" id="IPR033756">
    <property type="entry name" value="YlxH/NBP35"/>
</dbReference>
<dbReference type="PANTHER" id="PTHR43384">
    <property type="entry name" value="SEPTUM SITE-DETERMINING PROTEIN MIND HOMOLOG, CHLOROPLASTIC-RELATED"/>
    <property type="match status" value="1"/>
</dbReference>
<dbReference type="GO" id="GO:0051782">
    <property type="term" value="P:negative regulation of cell division"/>
    <property type="evidence" value="ECO:0007669"/>
    <property type="project" value="TreeGrafter"/>
</dbReference>
<dbReference type="Pfam" id="PF10609">
    <property type="entry name" value="ParA"/>
    <property type="match status" value="1"/>
</dbReference>
<dbReference type="RefSeq" id="WP_146866751.1">
    <property type="nucleotide sequence ID" value="NZ_BJTZ01000058.1"/>
</dbReference>
<dbReference type="Proteomes" id="UP000321787">
    <property type="component" value="Unassembled WGS sequence"/>
</dbReference>
<protein>
    <submittedName>
        <fullName evidence="3">Chromosome partitioning ATPase</fullName>
    </submittedName>
</protein>
<dbReference type="EMBL" id="BJTZ01000058">
    <property type="protein sequence ID" value="GEK16054.1"/>
    <property type="molecule type" value="Genomic_DNA"/>
</dbReference>
<accession>A0A510UN56</accession>
<reference evidence="3 4" key="1">
    <citation type="submission" date="2019-07" db="EMBL/GenBank/DDBJ databases">
        <title>Whole genome shotgun sequence of Aliivibrio fischeri NBRC 101058.</title>
        <authorList>
            <person name="Hosoyama A."/>
            <person name="Uohara A."/>
            <person name="Ohji S."/>
            <person name="Ichikawa N."/>
        </authorList>
    </citation>
    <scope>NUCLEOTIDE SEQUENCE [LARGE SCALE GENOMIC DNA]</scope>
    <source>
        <strain evidence="3 4">NBRC 101058</strain>
    </source>
</reference>
<dbReference type="GO" id="GO:0005524">
    <property type="term" value="F:ATP binding"/>
    <property type="evidence" value="ECO:0007669"/>
    <property type="project" value="UniProtKB-KW"/>
</dbReference>
<dbReference type="GO" id="GO:0005829">
    <property type="term" value="C:cytosol"/>
    <property type="evidence" value="ECO:0007669"/>
    <property type="project" value="TreeGrafter"/>
</dbReference>
<evidence type="ECO:0000313" key="3">
    <source>
        <dbReference type="EMBL" id="GEK16054.1"/>
    </source>
</evidence>
<evidence type="ECO:0000256" key="2">
    <source>
        <dbReference type="ARBA" id="ARBA00022840"/>
    </source>
</evidence>
<keyword evidence="1" id="KW-0547">Nucleotide-binding</keyword>
<dbReference type="Gene3D" id="3.40.50.2300">
    <property type="match status" value="1"/>
</dbReference>
<proteinExistence type="predicted"/>
<organism evidence="3 4">
    <name type="scientific">Aliivibrio fischeri</name>
    <name type="common">Vibrio fischeri</name>
    <dbReference type="NCBI Taxonomy" id="668"/>
    <lineage>
        <taxon>Bacteria</taxon>
        <taxon>Pseudomonadati</taxon>
        <taxon>Pseudomonadota</taxon>
        <taxon>Gammaproteobacteria</taxon>
        <taxon>Vibrionales</taxon>
        <taxon>Vibrionaceae</taxon>
        <taxon>Aliivibrio</taxon>
    </lineage>
</organism>
<dbReference type="PANTHER" id="PTHR43384:SF6">
    <property type="entry name" value="SEPTUM SITE-DETERMINING PROTEIN MIND HOMOLOG, CHLOROPLASTIC"/>
    <property type="match status" value="1"/>
</dbReference>
<evidence type="ECO:0000256" key="1">
    <source>
        <dbReference type="ARBA" id="ARBA00022741"/>
    </source>
</evidence>
<dbReference type="SUPFAM" id="SSF52540">
    <property type="entry name" value="P-loop containing nucleoside triphosphate hydrolases"/>
    <property type="match status" value="1"/>
</dbReference>
<name>A0A510UN56_ALIFS</name>
<dbReference type="InterPro" id="IPR027417">
    <property type="entry name" value="P-loop_NTPase"/>
</dbReference>
<dbReference type="AlphaFoldDB" id="A0A510UN56"/>
<gene>
    <name evidence="3" type="ORF">AFI02nite_40900</name>
</gene>
<dbReference type="GO" id="GO:0009898">
    <property type="term" value="C:cytoplasmic side of plasma membrane"/>
    <property type="evidence" value="ECO:0007669"/>
    <property type="project" value="TreeGrafter"/>
</dbReference>
<dbReference type="GO" id="GO:0016887">
    <property type="term" value="F:ATP hydrolysis activity"/>
    <property type="evidence" value="ECO:0007669"/>
    <property type="project" value="TreeGrafter"/>
</dbReference>